<keyword evidence="1" id="KW-0472">Membrane</keyword>
<sequence length="86" mass="9480">MSQVKLHFLIGWLATVACCFMYISYIPLIIDNLNGLKTNPMQPLAAAVNCVLWVSYGLLSERRNWPIVIANSPGILLGLITFSTGL</sequence>
<dbReference type="PROSITE" id="PS51257">
    <property type="entry name" value="PROKAR_LIPOPROTEIN"/>
    <property type="match status" value="1"/>
</dbReference>
<dbReference type="EMBL" id="AP024329">
    <property type="protein sequence ID" value="BCQ35016.1"/>
    <property type="molecule type" value="Genomic_DNA"/>
</dbReference>
<organism evidence="2 3">
    <name type="scientific">Erwinia rhapontici</name>
    <name type="common">Pectobacterium rhapontici</name>
    <dbReference type="NCBI Taxonomy" id="55212"/>
    <lineage>
        <taxon>Bacteria</taxon>
        <taxon>Pseudomonadati</taxon>
        <taxon>Pseudomonadota</taxon>
        <taxon>Gammaproteobacteria</taxon>
        <taxon>Enterobacterales</taxon>
        <taxon>Erwiniaceae</taxon>
        <taxon>Erwinia</taxon>
    </lineage>
</organism>
<dbReference type="Gene3D" id="1.20.1280.290">
    <property type="match status" value="1"/>
</dbReference>
<reference evidence="2 3" key="1">
    <citation type="submission" date="2021-01" db="EMBL/GenBank/DDBJ databases">
        <title>Complete genome sequence of Erwinia rhapontici MAFF 311153.</title>
        <authorList>
            <person name="Morohoshi T."/>
            <person name="Someya N."/>
        </authorList>
    </citation>
    <scope>NUCLEOTIDE SEQUENCE [LARGE SCALE GENOMIC DNA]</scope>
    <source>
        <strain evidence="2 3">MAFF 311153</strain>
    </source>
</reference>
<protein>
    <submittedName>
        <fullName evidence="2">Membrane protein</fullName>
    </submittedName>
</protein>
<gene>
    <name evidence="2" type="ORF">ERHA53_23590</name>
</gene>
<evidence type="ECO:0000256" key="1">
    <source>
        <dbReference type="SAM" id="Phobius"/>
    </source>
</evidence>
<evidence type="ECO:0000313" key="3">
    <source>
        <dbReference type="Proteomes" id="UP000677515"/>
    </source>
</evidence>
<proteinExistence type="predicted"/>
<feature type="transmembrane region" description="Helical" evidence="1">
    <location>
        <begin position="65"/>
        <end position="85"/>
    </location>
</feature>
<keyword evidence="3" id="KW-1185">Reference proteome</keyword>
<keyword evidence="1" id="KW-1133">Transmembrane helix</keyword>
<evidence type="ECO:0000313" key="2">
    <source>
        <dbReference type="EMBL" id="BCQ35016.1"/>
    </source>
</evidence>
<feature type="transmembrane region" description="Helical" evidence="1">
    <location>
        <begin position="6"/>
        <end position="30"/>
    </location>
</feature>
<accession>A0ABN6DJT0</accession>
<name>A0ABN6DJT0_ERWRD</name>
<feature type="transmembrane region" description="Helical" evidence="1">
    <location>
        <begin position="42"/>
        <end position="59"/>
    </location>
</feature>
<keyword evidence="1" id="KW-0812">Transmembrane</keyword>
<dbReference type="Proteomes" id="UP000677515">
    <property type="component" value="Chromosome"/>
</dbReference>
<dbReference type="RefSeq" id="WP_212812663.1">
    <property type="nucleotide sequence ID" value="NZ_AP024329.1"/>
</dbReference>